<feature type="transmembrane region" description="Helical" evidence="8">
    <location>
        <begin position="229"/>
        <end position="247"/>
    </location>
</feature>
<feature type="binding site" evidence="7">
    <location>
        <position position="205"/>
    </location>
    <ligand>
        <name>Mg(2+)</name>
        <dbReference type="ChEBI" id="CHEBI:18420"/>
    </ligand>
</feature>
<sequence>MEYLIVTGILFVLLHLYFRIATRFNIIDQPNHRTSHFYTTVRGGGIIFPIAFLLFIGAEMYLSPGTIQQDNGEPNFFIFGAGFLVLTILSFVDDLTDLSTKTRLLFHIISVSLLLYFLNGFSLIPIWAIPLVYILFIGILNAYNFMDGINGISGIYSFFLLTSLWYVNQQIIPFVVEDFIVYPTLACLVFLFFNFRKRAKCFLGDVGSMGLAFWIISLISLLIIKTGDFKWLLFLSLYGVDTVMTIIERIRRKENILEAHRRHLYQLFVNEKKQSHLAISLLYGFIQLSMNIFVILSPLPNWIVYIVILLPTTVLYIFIKLNILKNSVLKESK</sequence>
<evidence type="ECO:0000256" key="5">
    <source>
        <dbReference type="ARBA" id="ARBA00022989"/>
    </source>
</evidence>
<organism evidence="9 10">
    <name type="scientific">Kaistella treverensis</name>
    <dbReference type="NCBI Taxonomy" id="631455"/>
    <lineage>
        <taxon>Bacteria</taxon>
        <taxon>Pseudomonadati</taxon>
        <taxon>Bacteroidota</taxon>
        <taxon>Flavobacteriia</taxon>
        <taxon>Flavobacteriales</taxon>
        <taxon>Weeksellaceae</taxon>
        <taxon>Chryseobacterium group</taxon>
        <taxon>Kaistella</taxon>
    </lineage>
</organism>
<comment type="cofactor">
    <cofactor evidence="7">
        <name>Mg(2+)</name>
        <dbReference type="ChEBI" id="CHEBI:18420"/>
    </cofactor>
</comment>
<dbReference type="RefSeq" id="WP_089820297.1">
    <property type="nucleotide sequence ID" value="NZ_FORQ01000004.1"/>
</dbReference>
<evidence type="ECO:0000256" key="1">
    <source>
        <dbReference type="ARBA" id="ARBA00004651"/>
    </source>
</evidence>
<evidence type="ECO:0000256" key="2">
    <source>
        <dbReference type="ARBA" id="ARBA00022475"/>
    </source>
</evidence>
<dbReference type="Proteomes" id="UP000242560">
    <property type="component" value="Unassembled WGS sequence"/>
</dbReference>
<feature type="transmembrane region" description="Helical" evidence="8">
    <location>
        <begin position="277"/>
        <end position="296"/>
    </location>
</feature>
<dbReference type="GO" id="GO:0009103">
    <property type="term" value="P:lipopolysaccharide biosynthetic process"/>
    <property type="evidence" value="ECO:0007669"/>
    <property type="project" value="TreeGrafter"/>
</dbReference>
<protein>
    <submittedName>
        <fullName evidence="9">UDP-N-acetylmuramyl pentapeptide phosphotransferase/UDP-N-acetylglucosamine-1-phosphate transferase</fullName>
    </submittedName>
</protein>
<name>A0A1I3NL45_9FLAO</name>
<keyword evidence="4 8" id="KW-0812">Transmembrane</keyword>
<dbReference type="PANTHER" id="PTHR22926">
    <property type="entry name" value="PHOSPHO-N-ACETYLMURAMOYL-PENTAPEPTIDE-TRANSFERASE"/>
    <property type="match status" value="1"/>
</dbReference>
<keyword evidence="7" id="KW-0479">Metal-binding</keyword>
<evidence type="ECO:0000256" key="4">
    <source>
        <dbReference type="ARBA" id="ARBA00022692"/>
    </source>
</evidence>
<feature type="transmembrane region" description="Helical" evidence="8">
    <location>
        <begin position="179"/>
        <end position="195"/>
    </location>
</feature>
<keyword evidence="10" id="KW-1185">Reference proteome</keyword>
<dbReference type="GO" id="GO:0016780">
    <property type="term" value="F:phosphotransferase activity, for other substituted phosphate groups"/>
    <property type="evidence" value="ECO:0007669"/>
    <property type="project" value="InterPro"/>
</dbReference>
<accession>A0A1I3NL45</accession>
<keyword evidence="7" id="KW-0460">Magnesium</keyword>
<dbReference type="EMBL" id="FORQ01000004">
    <property type="protein sequence ID" value="SFJ09909.1"/>
    <property type="molecule type" value="Genomic_DNA"/>
</dbReference>
<keyword evidence="5 8" id="KW-1133">Transmembrane helix</keyword>
<feature type="transmembrane region" description="Helical" evidence="8">
    <location>
        <begin position="202"/>
        <end position="223"/>
    </location>
</feature>
<evidence type="ECO:0000256" key="8">
    <source>
        <dbReference type="SAM" id="Phobius"/>
    </source>
</evidence>
<dbReference type="Pfam" id="PF00953">
    <property type="entry name" value="Glycos_transf_4"/>
    <property type="match status" value="1"/>
</dbReference>
<keyword evidence="6 8" id="KW-0472">Membrane</keyword>
<dbReference type="GO" id="GO:0046872">
    <property type="term" value="F:metal ion binding"/>
    <property type="evidence" value="ECO:0007669"/>
    <property type="project" value="UniProtKB-KW"/>
</dbReference>
<reference evidence="10" key="1">
    <citation type="submission" date="2016-10" db="EMBL/GenBank/DDBJ databases">
        <authorList>
            <person name="Varghese N."/>
            <person name="Submissions S."/>
        </authorList>
    </citation>
    <scope>NUCLEOTIDE SEQUENCE [LARGE SCALE GENOMIC DNA]</scope>
    <source>
        <strain evidence="10">DSM 22251</strain>
    </source>
</reference>
<evidence type="ECO:0000256" key="3">
    <source>
        <dbReference type="ARBA" id="ARBA00022679"/>
    </source>
</evidence>
<evidence type="ECO:0000256" key="7">
    <source>
        <dbReference type="PIRSR" id="PIRSR600715-1"/>
    </source>
</evidence>
<feature type="transmembrane region" description="Helical" evidence="8">
    <location>
        <begin position="148"/>
        <end position="167"/>
    </location>
</feature>
<dbReference type="GO" id="GO:0044038">
    <property type="term" value="P:cell wall macromolecule biosynthetic process"/>
    <property type="evidence" value="ECO:0007669"/>
    <property type="project" value="TreeGrafter"/>
</dbReference>
<gene>
    <name evidence="9" type="ORF">SAMN05421638_2150</name>
</gene>
<dbReference type="CDD" id="cd06854">
    <property type="entry name" value="GT_WbpL_WbcO_like"/>
    <property type="match status" value="1"/>
</dbReference>
<evidence type="ECO:0000313" key="9">
    <source>
        <dbReference type="EMBL" id="SFJ09909.1"/>
    </source>
</evidence>
<feature type="transmembrane region" description="Helical" evidence="8">
    <location>
        <begin position="74"/>
        <end position="92"/>
    </location>
</feature>
<evidence type="ECO:0000256" key="6">
    <source>
        <dbReference type="ARBA" id="ARBA00023136"/>
    </source>
</evidence>
<dbReference type="InterPro" id="IPR000715">
    <property type="entry name" value="Glycosyl_transferase_4"/>
</dbReference>
<dbReference type="AlphaFoldDB" id="A0A1I3NL45"/>
<dbReference type="GO" id="GO:0071555">
    <property type="term" value="P:cell wall organization"/>
    <property type="evidence" value="ECO:0007669"/>
    <property type="project" value="TreeGrafter"/>
</dbReference>
<dbReference type="PANTHER" id="PTHR22926:SF3">
    <property type="entry name" value="UNDECAPRENYL-PHOSPHATE ALPHA-N-ACETYLGLUCOSAMINYL 1-PHOSPHATE TRANSFERASE"/>
    <property type="match status" value="1"/>
</dbReference>
<feature type="transmembrane region" description="Helical" evidence="8">
    <location>
        <begin position="302"/>
        <end position="323"/>
    </location>
</feature>
<keyword evidence="3 9" id="KW-0808">Transferase</keyword>
<feature type="transmembrane region" description="Helical" evidence="8">
    <location>
        <begin position="45"/>
        <end position="62"/>
    </location>
</feature>
<proteinExistence type="predicted"/>
<keyword evidence="2" id="KW-1003">Cell membrane</keyword>
<comment type="subcellular location">
    <subcellularLocation>
        <location evidence="1">Cell membrane</location>
        <topology evidence="1">Multi-pass membrane protein</topology>
    </subcellularLocation>
</comment>
<evidence type="ECO:0000313" key="10">
    <source>
        <dbReference type="Proteomes" id="UP000242560"/>
    </source>
</evidence>
<feature type="binding site" evidence="7">
    <location>
        <position position="144"/>
    </location>
    <ligand>
        <name>Mg(2+)</name>
        <dbReference type="ChEBI" id="CHEBI:18420"/>
    </ligand>
</feature>
<feature type="transmembrane region" description="Helical" evidence="8">
    <location>
        <begin position="104"/>
        <end position="136"/>
    </location>
</feature>
<dbReference type="GO" id="GO:0005886">
    <property type="term" value="C:plasma membrane"/>
    <property type="evidence" value="ECO:0007669"/>
    <property type="project" value="UniProtKB-SubCell"/>
</dbReference>